<gene>
    <name evidence="3" type="ORF">JMJ35_005956</name>
</gene>
<proteinExistence type="predicted"/>
<protein>
    <recommendedName>
        <fullName evidence="2">Protein kinase domain-containing protein</fullName>
    </recommendedName>
</protein>
<dbReference type="InterPro" id="IPR029498">
    <property type="entry name" value="HeLo_dom"/>
</dbReference>
<keyword evidence="1" id="KW-0732">Signal</keyword>
<comment type="caution">
    <text evidence="3">The sequence shown here is derived from an EMBL/GenBank/DDBJ whole genome shotgun (WGS) entry which is preliminary data.</text>
</comment>
<evidence type="ECO:0000313" key="3">
    <source>
        <dbReference type="EMBL" id="KAK0511383.1"/>
    </source>
</evidence>
<dbReference type="Pfam" id="PF14479">
    <property type="entry name" value="HeLo"/>
    <property type="match status" value="1"/>
</dbReference>
<dbReference type="GO" id="GO:0004672">
    <property type="term" value="F:protein kinase activity"/>
    <property type="evidence" value="ECO:0007669"/>
    <property type="project" value="InterPro"/>
</dbReference>
<feature type="chain" id="PRO_5041364574" description="Protein kinase domain-containing protein" evidence="1">
    <location>
        <begin position="18"/>
        <end position="613"/>
    </location>
</feature>
<dbReference type="EMBL" id="JAFEKC020000013">
    <property type="protein sequence ID" value="KAK0511383.1"/>
    <property type="molecule type" value="Genomic_DNA"/>
</dbReference>
<dbReference type="PANTHER" id="PTHR37542">
    <property type="entry name" value="HELO DOMAIN-CONTAINING PROTEIN-RELATED"/>
    <property type="match status" value="1"/>
</dbReference>
<dbReference type="InterPro" id="IPR056002">
    <property type="entry name" value="DUF7580"/>
</dbReference>
<dbReference type="PROSITE" id="PS50011">
    <property type="entry name" value="PROTEIN_KINASE_DOM"/>
    <property type="match status" value="1"/>
</dbReference>
<dbReference type="AlphaFoldDB" id="A0AA39QY86"/>
<evidence type="ECO:0000313" key="4">
    <source>
        <dbReference type="Proteomes" id="UP001166286"/>
    </source>
</evidence>
<reference evidence="3" key="1">
    <citation type="submission" date="2023-03" db="EMBL/GenBank/DDBJ databases">
        <title>Complete genome of Cladonia borealis.</title>
        <authorList>
            <person name="Park H."/>
        </authorList>
    </citation>
    <scope>NUCLEOTIDE SEQUENCE</scope>
    <source>
        <strain evidence="3">ANT050790</strain>
    </source>
</reference>
<feature type="domain" description="Protein kinase" evidence="2">
    <location>
        <begin position="244"/>
        <end position="605"/>
    </location>
</feature>
<dbReference type="GO" id="GO:0005524">
    <property type="term" value="F:ATP binding"/>
    <property type="evidence" value="ECO:0007669"/>
    <property type="project" value="InterPro"/>
</dbReference>
<dbReference type="InterPro" id="IPR000719">
    <property type="entry name" value="Prot_kinase_dom"/>
</dbReference>
<dbReference type="Gene3D" id="1.20.120.1020">
    <property type="entry name" value="Prion-inhibition and propagation, HeLo domain"/>
    <property type="match status" value="1"/>
</dbReference>
<dbReference type="Pfam" id="PF24476">
    <property type="entry name" value="DUF7580"/>
    <property type="match status" value="1"/>
</dbReference>
<organism evidence="3 4">
    <name type="scientific">Cladonia borealis</name>
    <dbReference type="NCBI Taxonomy" id="184061"/>
    <lineage>
        <taxon>Eukaryota</taxon>
        <taxon>Fungi</taxon>
        <taxon>Dikarya</taxon>
        <taxon>Ascomycota</taxon>
        <taxon>Pezizomycotina</taxon>
        <taxon>Lecanoromycetes</taxon>
        <taxon>OSLEUM clade</taxon>
        <taxon>Lecanoromycetidae</taxon>
        <taxon>Lecanorales</taxon>
        <taxon>Lecanorineae</taxon>
        <taxon>Cladoniaceae</taxon>
        <taxon>Cladonia</taxon>
    </lineage>
</organism>
<evidence type="ECO:0000256" key="1">
    <source>
        <dbReference type="SAM" id="SignalP"/>
    </source>
</evidence>
<dbReference type="SUPFAM" id="SSF56112">
    <property type="entry name" value="Protein kinase-like (PK-like)"/>
    <property type="match status" value="1"/>
</dbReference>
<dbReference type="Proteomes" id="UP001166286">
    <property type="component" value="Unassembled WGS sequence"/>
</dbReference>
<dbReference type="InterPro" id="IPR011009">
    <property type="entry name" value="Kinase-like_dom_sf"/>
</dbReference>
<keyword evidence="4" id="KW-1185">Reference proteome</keyword>
<dbReference type="InterPro" id="IPR038305">
    <property type="entry name" value="HeLo_sf"/>
</dbReference>
<accession>A0AA39QY86</accession>
<evidence type="ECO:0000259" key="2">
    <source>
        <dbReference type="PROSITE" id="PS50011"/>
    </source>
</evidence>
<sequence>MDPASAAGLGLAGLSLAAQCFTGTMQAIQLISSARNLEPEYKYLTVRLQLEQQRLYNWSSEVGLIKYLEGDETTLSNGLTGLNHNMVLQTLQQLYSLALAFIKSKEKCAHLIPDEDDKSYGQTQDAIDWSLNRFPDLMLFLKRARPAVPFIHGLPKRLKWAGFYKDQYEMLINRFQDLNDILIDLVDSNARVAILESTREANSTILHLHTKIDELVNLTKALMPETPTWSVDSSPISSHFSDIEQKRDLLGLAYFKAVNTTVENNSYFTSDYAEIGGKKLTEIKIARSDVQVFSAFDDTSDRCEGEYHPVGGPRQRVWIEWREHDPIFEIQTDIKPTRIDKLVALLSNPRKPDLLRVPHCLGYFNDPKSRESDYRRGRLGFVFEKPTSPTASPISLRDLLKTRRKPLLTERVALAKVISKCLMALHSVNWLHKSLRSHNIIFFPETCDTINYSCPYLSGFGYARPTFREDLTEIPSQNPEYDMYRHPRTHGLGPWEGRQGFKRTFDIYSLGVVLVEIANWETIDEVLKIADPSSLDDATLAGIQQQLLEKKIYMKNVGANAGARFRNATFSCLDSAAALDVNFLDDETDARVAAKLSQNFHHRVIKPLEEIQT</sequence>
<dbReference type="Gene3D" id="1.10.510.10">
    <property type="entry name" value="Transferase(Phosphotransferase) domain 1"/>
    <property type="match status" value="1"/>
</dbReference>
<feature type="signal peptide" evidence="1">
    <location>
        <begin position="1"/>
        <end position="17"/>
    </location>
</feature>
<dbReference type="PANTHER" id="PTHR37542:SF1">
    <property type="entry name" value="PRION-INHIBITION AND PROPAGATION HELO DOMAIN-CONTAINING PROTEIN"/>
    <property type="match status" value="1"/>
</dbReference>
<name>A0AA39QY86_9LECA</name>